<dbReference type="EMBL" id="AQGS01001030">
    <property type="protein sequence ID" value="EPS35846.1"/>
    <property type="molecule type" value="Genomic_DNA"/>
</dbReference>
<evidence type="ECO:0000313" key="4">
    <source>
        <dbReference type="Proteomes" id="UP000015100"/>
    </source>
</evidence>
<evidence type="ECO:0000256" key="2">
    <source>
        <dbReference type="SAM" id="MobiDB-lite"/>
    </source>
</evidence>
<reference evidence="3 4" key="1">
    <citation type="journal article" date="2013" name="PLoS Genet.">
        <title>Genomic mechanisms accounting for the adaptation to parasitism in nematode-trapping fungi.</title>
        <authorList>
            <person name="Meerupati T."/>
            <person name="Andersson K.M."/>
            <person name="Friman E."/>
            <person name="Kumar D."/>
            <person name="Tunlid A."/>
            <person name="Ahren D."/>
        </authorList>
    </citation>
    <scope>NUCLEOTIDE SEQUENCE [LARGE SCALE GENOMIC DNA]</scope>
    <source>
        <strain evidence="3 4">CBS 200.50</strain>
    </source>
</reference>
<dbReference type="InterPro" id="IPR036770">
    <property type="entry name" value="Ankyrin_rpt-contain_sf"/>
</dbReference>
<feature type="compositionally biased region" description="Polar residues" evidence="2">
    <location>
        <begin position="43"/>
        <end position="55"/>
    </location>
</feature>
<evidence type="ECO:0000313" key="3">
    <source>
        <dbReference type="EMBL" id="EPS35846.1"/>
    </source>
</evidence>
<sequence>MRSQNPSTGRQSLPPAPLEGPTVEHYDGADFQKNFSIMQINVRENTTSGSKQTIRNEALVQGEGRYENAARSKGTSENSQPRPNNHHEEYPTDRNRRQQKDEVSYEKQEGTAYNQKQETISNGKPVASIEAQTREKPSQSQWEGSSAETAQALMRRTGYSTEEIHTMIETPLIERNHKPPRNLKDPDGTQDSEIHSEGVLPSPPVPKKKQPIDLIQVGFVRYLAEKALYEIQKDNNKAAEPYIERLESISETATVVAELKNQKYVRIADRGREILQDPTKPFPFDLLKELDAIDAEDYKIGLLACIVEEYLDKLGGGEIGPFPGPNDSQIIIDNSEDFFRITPDILTTLSSSSESTLDMDHQLKILKIQISESIFAAGVKEAESLNNNLIPTSHVDLDYIWLSNDKREKNGKSKLEETTPKYLDRYIEILYSDTLQGVSRCPEELCSRAAEEYLKHALARMGIINTVLHDLDMADHYLHTIMTHRTHPDLHGINAIDESIAYHISQNYSSINRPDLLKLHSRVLKALEDHYKTAIVKFLSDPPAPTRWTAAWCYFRALRRFWGSNDDAETYNWRATELYVAVDYDSWTSIQGKYVNEIKYDRLSETGKFLYNFSCAKIAYLYERDLKAALGYCQKALATNEKSIPLYTSKLFVFYLMARIYTRQGMELDADYYYSLIPGLGTPVFDERVVYGRWGRMFTTSNIGISRGRLLIDDETLKNITLKLFLAGEGDLSNADKVCFMRGLFSDDVSWAEEYRTSLYIPSGHFAHGHMSNSSFLCLICLAGGTGFLRTALENPWLNVCKSSVTGSTPLAKAALVYDYEKVKLLLNRGAKVDTVDTSGNNILHIMLNFSHGVPLEGARIKDTLSLIMDSLELTLMVNYRRFMTEAVNQRKERPYDLLGESLRTELNTDRAKDNPQLYLIRFYQAYSALSVYDKVAWQWPSSKYNHFHEDNLRIISSQMQQRTLKLMPGAKEARPGAPAKEAPVEEAPVETVPFVEVPVEEAAAEPEPMKGGNGVVVYNPIQGVHPKAYHQPRNANYIPARPQKKKRNRIAQFIDKIW</sequence>
<keyword evidence="1" id="KW-0040">ANK repeat</keyword>
<accession>S8A428</accession>
<dbReference type="Proteomes" id="UP000015100">
    <property type="component" value="Unassembled WGS sequence"/>
</dbReference>
<dbReference type="HOGENOM" id="CLU_289503_0_0_1"/>
<feature type="compositionally biased region" description="Basic and acidic residues" evidence="2">
    <location>
        <begin position="85"/>
        <end position="109"/>
    </location>
</feature>
<dbReference type="InterPro" id="IPR002110">
    <property type="entry name" value="Ankyrin_rpt"/>
</dbReference>
<feature type="repeat" description="ANK" evidence="1">
    <location>
        <begin position="806"/>
        <end position="838"/>
    </location>
</feature>
<dbReference type="OrthoDB" id="5314041at2759"/>
<feature type="compositionally biased region" description="Polar residues" evidence="2">
    <location>
        <begin position="138"/>
        <end position="148"/>
    </location>
</feature>
<evidence type="ECO:0000256" key="1">
    <source>
        <dbReference type="PROSITE-ProRule" id="PRU00023"/>
    </source>
</evidence>
<feature type="region of interest" description="Disordered" evidence="2">
    <location>
        <begin position="1"/>
        <end position="30"/>
    </location>
</feature>
<keyword evidence="4" id="KW-1185">Reference proteome</keyword>
<dbReference type="AlphaFoldDB" id="S8A428"/>
<proteinExistence type="predicted"/>
<feature type="compositionally biased region" description="Basic and acidic residues" evidence="2">
    <location>
        <begin position="169"/>
        <end position="196"/>
    </location>
</feature>
<reference evidence="4" key="2">
    <citation type="submission" date="2013-04" db="EMBL/GenBank/DDBJ databases">
        <title>Genomic mechanisms accounting for the adaptation to parasitism in nematode-trapping fungi.</title>
        <authorList>
            <person name="Ahren D.G."/>
        </authorList>
    </citation>
    <scope>NUCLEOTIDE SEQUENCE [LARGE SCALE GENOMIC DNA]</scope>
    <source>
        <strain evidence="4">CBS 200.50</strain>
    </source>
</reference>
<dbReference type="PROSITE" id="PS50297">
    <property type="entry name" value="ANK_REP_REGION"/>
    <property type="match status" value="1"/>
</dbReference>
<dbReference type="OMA" id="RIDICKA"/>
<organism evidence="3 4">
    <name type="scientific">Dactylellina haptotyla (strain CBS 200.50)</name>
    <name type="common">Nematode-trapping fungus</name>
    <name type="synonym">Monacrosporium haptotylum</name>
    <dbReference type="NCBI Taxonomy" id="1284197"/>
    <lineage>
        <taxon>Eukaryota</taxon>
        <taxon>Fungi</taxon>
        <taxon>Dikarya</taxon>
        <taxon>Ascomycota</taxon>
        <taxon>Pezizomycotina</taxon>
        <taxon>Orbiliomycetes</taxon>
        <taxon>Orbiliales</taxon>
        <taxon>Orbiliaceae</taxon>
        <taxon>Dactylellina</taxon>
    </lineage>
</organism>
<dbReference type="Gene3D" id="1.25.40.20">
    <property type="entry name" value="Ankyrin repeat-containing domain"/>
    <property type="match status" value="1"/>
</dbReference>
<feature type="region of interest" description="Disordered" evidence="2">
    <location>
        <begin position="43"/>
        <end position="148"/>
    </location>
</feature>
<feature type="compositionally biased region" description="Polar residues" evidence="2">
    <location>
        <begin position="1"/>
        <end position="11"/>
    </location>
</feature>
<comment type="caution">
    <text evidence="3">The sequence shown here is derived from an EMBL/GenBank/DDBJ whole genome shotgun (WGS) entry which is preliminary data.</text>
</comment>
<dbReference type="PROSITE" id="PS50088">
    <property type="entry name" value="ANK_REPEAT"/>
    <property type="match status" value="1"/>
</dbReference>
<gene>
    <name evidence="3" type="ORF">H072_10782</name>
</gene>
<feature type="compositionally biased region" description="Polar residues" evidence="2">
    <location>
        <begin position="73"/>
        <end position="83"/>
    </location>
</feature>
<dbReference type="SUPFAM" id="SSF48403">
    <property type="entry name" value="Ankyrin repeat"/>
    <property type="match status" value="1"/>
</dbReference>
<name>S8A428_DACHA</name>
<feature type="compositionally biased region" description="Polar residues" evidence="2">
    <location>
        <begin position="111"/>
        <end position="122"/>
    </location>
</feature>
<feature type="region of interest" description="Disordered" evidence="2">
    <location>
        <begin position="169"/>
        <end position="207"/>
    </location>
</feature>
<protein>
    <submittedName>
        <fullName evidence="3">Uncharacterized protein</fullName>
    </submittedName>
</protein>